<dbReference type="RefSeq" id="WP_207942510.1">
    <property type="nucleotide sequence ID" value="NZ_CP147251.1"/>
</dbReference>
<accession>A0ABZ2SPV5</accession>
<evidence type="ECO:0000313" key="1">
    <source>
        <dbReference type="EMBL" id="WYJ76224.1"/>
    </source>
</evidence>
<dbReference type="Proteomes" id="UP000664701">
    <property type="component" value="Chromosome"/>
</dbReference>
<keyword evidence="2" id="KW-1185">Reference proteome</keyword>
<gene>
    <name evidence="1" type="ORF">DOK78_000850</name>
</gene>
<name>A0ABZ2SPV5_9ENTE</name>
<dbReference type="EMBL" id="CP147251">
    <property type="protein sequence ID" value="WYJ76224.1"/>
    <property type="molecule type" value="Genomic_DNA"/>
</dbReference>
<proteinExistence type="predicted"/>
<evidence type="ECO:0000313" key="2">
    <source>
        <dbReference type="Proteomes" id="UP000664701"/>
    </source>
</evidence>
<reference evidence="1 2" key="2">
    <citation type="submission" date="2024-03" db="EMBL/GenBank/DDBJ databases">
        <title>The Genome Sequence of Enterococcus sp. DIV2402.</title>
        <authorList>
            <consortium name="The Broad Institute Genomics Platform"/>
            <consortium name="The Broad Institute Microbial Omics Core"/>
            <consortium name="The Broad Institute Genomic Center for Infectious Diseases"/>
            <person name="Earl A."/>
            <person name="Manson A."/>
            <person name="Gilmore M."/>
            <person name="Schwartman J."/>
            <person name="Shea T."/>
            <person name="Abouelleil A."/>
            <person name="Cao P."/>
            <person name="Chapman S."/>
            <person name="Cusick C."/>
            <person name="Young S."/>
            <person name="Neafsey D."/>
            <person name="Nusbaum C."/>
            <person name="Birren B."/>
        </authorList>
    </citation>
    <scope>NUCLEOTIDE SEQUENCE [LARGE SCALE GENOMIC DNA]</scope>
    <source>
        <strain evidence="1 2">DIV2402</strain>
    </source>
</reference>
<dbReference type="Gene3D" id="2.60.120.560">
    <property type="entry name" value="Exo-inulinase, domain 1"/>
    <property type="match status" value="1"/>
</dbReference>
<protein>
    <recommendedName>
        <fullName evidence="3">3-keto-disaccharide hydrolase domain-containing protein</fullName>
    </recommendedName>
</protein>
<evidence type="ECO:0008006" key="3">
    <source>
        <dbReference type="Google" id="ProtNLM"/>
    </source>
</evidence>
<organism evidence="1 2">
    <name type="scientific">Candidatus Enterococcus lowellii</name>
    <dbReference type="NCBI Taxonomy" id="2230877"/>
    <lineage>
        <taxon>Bacteria</taxon>
        <taxon>Bacillati</taxon>
        <taxon>Bacillota</taxon>
        <taxon>Bacilli</taxon>
        <taxon>Lactobacillales</taxon>
        <taxon>Enterococcaceae</taxon>
        <taxon>Enterococcus</taxon>
    </lineage>
</organism>
<sequence>MEKNFKEVSVKANLFKEVNVFINDAKLDDSSVLRVVKDQKVTGEDEATYAKLIGSEFQDGVIEVQVLSRLLPDAPEHARGFIGMAFRIDEQDTEFESFYVRPTNSRCAIQLRRNRTVQYFSYPNFKYFHSRETNPGEYESYADIGLDEWIDLKLVVEGAHGKLYINTAEQPALVVNDMKHGANAKGALGFFVDIGTEGFFRNLRYTPSK</sequence>
<reference evidence="1 2" key="1">
    <citation type="submission" date="2021-03" db="EMBL/GenBank/DDBJ databases">
        <authorList>
            <person name="Gilmore M.S."/>
            <person name="Schwartzman J."/>
            <person name="Van Tyne D."/>
            <person name="Martin M."/>
            <person name="Earl A.M."/>
            <person name="Manson A.L."/>
            <person name="Straub T."/>
            <person name="Salamzade R."/>
            <person name="Saavedra J."/>
            <person name="Lebreton F."/>
            <person name="Prichula J."/>
            <person name="Schaufler K."/>
            <person name="Gaca A."/>
            <person name="Sgardioli B."/>
            <person name="Wagenaar J."/>
            <person name="Strong T."/>
        </authorList>
    </citation>
    <scope>NUCLEOTIDE SEQUENCE [LARGE SCALE GENOMIC DNA]</scope>
    <source>
        <strain evidence="1 2">DIV2402</strain>
    </source>
</reference>